<proteinExistence type="evidence at transcript level"/>
<feature type="compositionally biased region" description="Polar residues" evidence="1">
    <location>
        <begin position="47"/>
        <end position="58"/>
    </location>
</feature>
<dbReference type="AlphaFoldDB" id="C0HHD6"/>
<organism evidence="2">
    <name type="scientific">Zea mays</name>
    <name type="common">Maize</name>
    <dbReference type="NCBI Taxonomy" id="4577"/>
    <lineage>
        <taxon>Eukaryota</taxon>
        <taxon>Viridiplantae</taxon>
        <taxon>Streptophyta</taxon>
        <taxon>Embryophyta</taxon>
        <taxon>Tracheophyta</taxon>
        <taxon>Spermatophyta</taxon>
        <taxon>Magnoliopsida</taxon>
        <taxon>Liliopsida</taxon>
        <taxon>Poales</taxon>
        <taxon>Poaceae</taxon>
        <taxon>PACMAD clade</taxon>
        <taxon>Panicoideae</taxon>
        <taxon>Andropogonodae</taxon>
        <taxon>Andropogoneae</taxon>
        <taxon>Tripsacinae</taxon>
        <taxon>Zea</taxon>
    </lineage>
</organism>
<feature type="region of interest" description="Disordered" evidence="1">
    <location>
        <begin position="1"/>
        <end position="80"/>
    </location>
</feature>
<accession>C0HHD6</accession>
<sequence length="80" mass="8650">MKRLKCKRQQFKGLPNTTGPRSSVPRLKRGGMPRSCPAASHMGSPQIFPTNNHNTAATSVAPKKPGSRSHCIVSLDSSKH</sequence>
<name>C0HHD6_MAIZE</name>
<protein>
    <submittedName>
        <fullName evidence="2">Uncharacterized protein</fullName>
    </submittedName>
</protein>
<evidence type="ECO:0000256" key="1">
    <source>
        <dbReference type="SAM" id="MobiDB-lite"/>
    </source>
</evidence>
<dbReference type="EMBL" id="BT061742">
    <property type="protein sequence ID" value="ACN26439.1"/>
    <property type="molecule type" value="mRNA"/>
</dbReference>
<feature type="compositionally biased region" description="Basic residues" evidence="1">
    <location>
        <begin position="1"/>
        <end position="10"/>
    </location>
</feature>
<reference evidence="2" key="1">
    <citation type="journal article" date="2009" name="PLoS Genet.">
        <title>Sequencing, mapping, and analysis of 27,455 maize full-length cDNAs.</title>
        <authorList>
            <person name="Soderlund C."/>
            <person name="Descour A."/>
            <person name="Kudrna D."/>
            <person name="Bomhoff M."/>
            <person name="Boyd L."/>
            <person name="Currie J."/>
            <person name="Angelova A."/>
            <person name="Collura K."/>
            <person name="Wissotski M."/>
            <person name="Ashley E."/>
            <person name="Morrow D."/>
            <person name="Fernandes J."/>
            <person name="Walbot V."/>
            <person name="Yu Y."/>
        </authorList>
    </citation>
    <scope>NUCLEOTIDE SEQUENCE</scope>
    <source>
        <strain evidence="2">B73</strain>
    </source>
</reference>
<evidence type="ECO:0000313" key="2">
    <source>
        <dbReference type="EMBL" id="ACN26439.1"/>
    </source>
</evidence>
<reference evidence="2" key="2">
    <citation type="submission" date="2012-06" db="EMBL/GenBank/DDBJ databases">
        <authorList>
            <person name="Yu Y."/>
            <person name="Currie J."/>
            <person name="Lomeli R."/>
            <person name="Angelova A."/>
            <person name="Collura K."/>
            <person name="Wissotski M."/>
            <person name="Campos D."/>
            <person name="Kudrna D."/>
            <person name="Golser W."/>
            <person name="Ashely E."/>
            <person name="Descour A."/>
            <person name="Fernandes J."/>
            <person name="Soderlund C."/>
            <person name="Walbot V."/>
        </authorList>
    </citation>
    <scope>NUCLEOTIDE SEQUENCE</scope>
    <source>
        <strain evidence="2">B73</strain>
    </source>
</reference>